<name>A0A8S3RF45_MYTED</name>
<dbReference type="Proteomes" id="UP000683360">
    <property type="component" value="Unassembled WGS sequence"/>
</dbReference>
<dbReference type="AlphaFoldDB" id="A0A8S3RF45"/>
<keyword evidence="2" id="KW-1185">Reference proteome</keyword>
<gene>
    <name evidence="1" type="ORF">MEDL_20893</name>
</gene>
<sequence length="151" mass="17277">MRCLKFIKVINFHAVFDFDDESNMNGICAAHRNEERSILQDEEIFYDLSGSKLDLASKLGIPDDNKTVWIFCNGRKDIKPCKPCKKSEKWTQDYSAGIRDAVIFFSQKDIIPKGRALVIVLLFSNNFDGIIETIRELSIRFGWGANGYNCN</sequence>
<comment type="caution">
    <text evidence="1">The sequence shown here is derived from an EMBL/GenBank/DDBJ whole genome shotgun (WGS) entry which is preliminary data.</text>
</comment>
<dbReference type="PANTHER" id="PTHR16155">
    <property type="entry name" value="DED DOMAIN-CONTAINING PROTEIN"/>
    <property type="match status" value="1"/>
</dbReference>
<evidence type="ECO:0000313" key="1">
    <source>
        <dbReference type="EMBL" id="CAG2206593.1"/>
    </source>
</evidence>
<organism evidence="1 2">
    <name type="scientific">Mytilus edulis</name>
    <name type="common">Blue mussel</name>
    <dbReference type="NCBI Taxonomy" id="6550"/>
    <lineage>
        <taxon>Eukaryota</taxon>
        <taxon>Metazoa</taxon>
        <taxon>Spiralia</taxon>
        <taxon>Lophotrochozoa</taxon>
        <taxon>Mollusca</taxon>
        <taxon>Bivalvia</taxon>
        <taxon>Autobranchia</taxon>
        <taxon>Pteriomorphia</taxon>
        <taxon>Mytilida</taxon>
        <taxon>Mytiloidea</taxon>
        <taxon>Mytilidae</taxon>
        <taxon>Mytilinae</taxon>
        <taxon>Mytilus</taxon>
    </lineage>
</organism>
<dbReference type="PANTHER" id="PTHR16155:SF19">
    <property type="entry name" value="DED DOMAIN-CONTAINING PROTEIN"/>
    <property type="match status" value="1"/>
</dbReference>
<evidence type="ECO:0000313" key="2">
    <source>
        <dbReference type="Proteomes" id="UP000683360"/>
    </source>
</evidence>
<accession>A0A8S3RF45</accession>
<dbReference type="EMBL" id="CAJPWZ010001055">
    <property type="protein sequence ID" value="CAG2206593.1"/>
    <property type="molecule type" value="Genomic_DNA"/>
</dbReference>
<reference evidence="1" key="1">
    <citation type="submission" date="2021-03" db="EMBL/GenBank/DDBJ databases">
        <authorList>
            <person name="Bekaert M."/>
        </authorList>
    </citation>
    <scope>NUCLEOTIDE SEQUENCE</scope>
</reference>
<dbReference type="OrthoDB" id="2337140at2759"/>
<protein>
    <submittedName>
        <fullName evidence="1">SAMD9</fullName>
    </submittedName>
</protein>
<dbReference type="GO" id="GO:0005737">
    <property type="term" value="C:cytoplasm"/>
    <property type="evidence" value="ECO:0007669"/>
    <property type="project" value="TreeGrafter"/>
</dbReference>
<proteinExistence type="predicted"/>